<proteinExistence type="predicted"/>
<name>A0ABV9HW35_9FLAO</name>
<dbReference type="Proteomes" id="UP001596043">
    <property type="component" value="Unassembled WGS sequence"/>
</dbReference>
<dbReference type="EMBL" id="JBHSFV010000002">
    <property type="protein sequence ID" value="MFC4633499.1"/>
    <property type="molecule type" value="Genomic_DNA"/>
</dbReference>
<gene>
    <name evidence="2" type="ORF">ACFO3O_06250</name>
</gene>
<evidence type="ECO:0000313" key="3">
    <source>
        <dbReference type="Proteomes" id="UP001596043"/>
    </source>
</evidence>
<evidence type="ECO:0008006" key="4">
    <source>
        <dbReference type="Google" id="ProtNLM"/>
    </source>
</evidence>
<comment type="caution">
    <text evidence="2">The sequence shown here is derived from an EMBL/GenBank/DDBJ whole genome shotgun (WGS) entry which is preliminary data.</text>
</comment>
<feature type="transmembrane region" description="Helical" evidence="1">
    <location>
        <begin position="7"/>
        <end position="27"/>
    </location>
</feature>
<accession>A0ABV9HW35</accession>
<dbReference type="RefSeq" id="WP_379977706.1">
    <property type="nucleotide sequence ID" value="NZ_JBHSFV010000002.1"/>
</dbReference>
<keyword evidence="1" id="KW-0472">Membrane</keyword>
<evidence type="ECO:0000256" key="1">
    <source>
        <dbReference type="SAM" id="Phobius"/>
    </source>
</evidence>
<keyword evidence="3" id="KW-1185">Reference proteome</keyword>
<organism evidence="2 3">
    <name type="scientific">Dokdonia ponticola</name>
    <dbReference type="NCBI Taxonomy" id="2041041"/>
    <lineage>
        <taxon>Bacteria</taxon>
        <taxon>Pseudomonadati</taxon>
        <taxon>Bacteroidota</taxon>
        <taxon>Flavobacteriia</taxon>
        <taxon>Flavobacteriales</taxon>
        <taxon>Flavobacteriaceae</taxon>
        <taxon>Dokdonia</taxon>
    </lineage>
</organism>
<reference evidence="3" key="1">
    <citation type="journal article" date="2019" name="Int. J. Syst. Evol. Microbiol.">
        <title>The Global Catalogue of Microorganisms (GCM) 10K type strain sequencing project: providing services to taxonomists for standard genome sequencing and annotation.</title>
        <authorList>
            <consortium name="The Broad Institute Genomics Platform"/>
            <consortium name="The Broad Institute Genome Sequencing Center for Infectious Disease"/>
            <person name="Wu L."/>
            <person name="Ma J."/>
        </authorList>
    </citation>
    <scope>NUCLEOTIDE SEQUENCE [LARGE SCALE GENOMIC DNA]</scope>
    <source>
        <strain evidence="3">YJ-61-S</strain>
    </source>
</reference>
<sequence length="203" mass="22739">MKITNKEIGLSGLLIMGSGLLIGYLSLLCENKSETPKQAPEKSSPQKKTTPVVQLSVVAKDTPIEKSIQTTKTVDSPIETTEKKQEMISKVAEAEIKEVALEVEPQTEIEVATAIDDVIVLDTSEQITTSLEMILDDFPLRLGSKGERVFELQKYLLKNHGWGGAVTDAFDQNLADRVQKLLKVEQVDQKLFNKLIYKRKRRR</sequence>
<keyword evidence="1" id="KW-1133">Transmembrane helix</keyword>
<evidence type="ECO:0000313" key="2">
    <source>
        <dbReference type="EMBL" id="MFC4633499.1"/>
    </source>
</evidence>
<keyword evidence="1" id="KW-0812">Transmembrane</keyword>
<protein>
    <recommendedName>
        <fullName evidence="4">Peptidoglycan-binding protein</fullName>
    </recommendedName>
</protein>